<dbReference type="Proteomes" id="UP000092154">
    <property type="component" value="Unassembled WGS sequence"/>
</dbReference>
<reference evidence="1 2" key="1">
    <citation type="submission" date="2016-06" db="EMBL/GenBank/DDBJ databases">
        <title>Comparative genomics of the ectomycorrhizal sister species Rhizopogon vinicolor and Rhizopogon vesiculosus (Basidiomycota: Boletales) reveals a divergence of the mating type B locus.</title>
        <authorList>
            <consortium name="DOE Joint Genome Institute"/>
            <person name="Mujic A.B."/>
            <person name="Kuo A."/>
            <person name="Tritt A."/>
            <person name="Lipzen A."/>
            <person name="Chen C."/>
            <person name="Johnson J."/>
            <person name="Sharma A."/>
            <person name="Barry K."/>
            <person name="Grigoriev I.V."/>
            <person name="Spatafora J.W."/>
        </authorList>
    </citation>
    <scope>NUCLEOTIDE SEQUENCE [LARGE SCALE GENOMIC DNA]</scope>
    <source>
        <strain evidence="1 2">AM-OR11-026</strain>
    </source>
</reference>
<dbReference type="EMBL" id="KV448281">
    <property type="protein sequence ID" value="OAX38715.1"/>
    <property type="molecule type" value="Genomic_DNA"/>
</dbReference>
<name>A0A1B7N1I9_9AGAM</name>
<accession>A0A1B7N1I9</accession>
<organism evidence="1 2">
    <name type="scientific">Rhizopogon vinicolor AM-OR11-026</name>
    <dbReference type="NCBI Taxonomy" id="1314800"/>
    <lineage>
        <taxon>Eukaryota</taxon>
        <taxon>Fungi</taxon>
        <taxon>Dikarya</taxon>
        <taxon>Basidiomycota</taxon>
        <taxon>Agaricomycotina</taxon>
        <taxon>Agaricomycetes</taxon>
        <taxon>Agaricomycetidae</taxon>
        <taxon>Boletales</taxon>
        <taxon>Suillineae</taxon>
        <taxon>Rhizopogonaceae</taxon>
        <taxon>Rhizopogon</taxon>
    </lineage>
</organism>
<proteinExistence type="predicted"/>
<dbReference type="OrthoDB" id="3512640at2759"/>
<dbReference type="InterPro" id="IPR015421">
    <property type="entry name" value="PyrdxlP-dep_Trfase_major"/>
</dbReference>
<keyword evidence="2" id="KW-1185">Reference proteome</keyword>
<dbReference type="InParanoid" id="A0A1B7N1I9"/>
<dbReference type="AlphaFoldDB" id="A0A1B7N1I9"/>
<dbReference type="STRING" id="1314800.A0A1B7N1I9"/>
<evidence type="ECO:0000313" key="2">
    <source>
        <dbReference type="Proteomes" id="UP000092154"/>
    </source>
</evidence>
<sequence>MAEPSNKPQEFETLQLHAGQVPDPTTNARAVPIYASTSFVFNDANVRHSLPSFTQGFIITAACCRSLQPKVGFPETMTEKSLTEHHAEHLDTYILVLETPPLYVMSFFDAPVEPIPVGCVREPNGSP</sequence>
<gene>
    <name evidence="1" type="ORF">K503DRAFT_143604</name>
</gene>
<evidence type="ECO:0000313" key="1">
    <source>
        <dbReference type="EMBL" id="OAX38715.1"/>
    </source>
</evidence>
<protein>
    <submittedName>
        <fullName evidence="1">Uncharacterized protein</fullName>
    </submittedName>
</protein>
<dbReference type="Gene3D" id="3.40.640.10">
    <property type="entry name" value="Type I PLP-dependent aspartate aminotransferase-like (Major domain)"/>
    <property type="match status" value="1"/>
</dbReference>